<keyword evidence="1" id="KW-0547">Nucleotide-binding</keyword>
<dbReference type="PANTHER" id="PTHR43272:SF33">
    <property type="entry name" value="AMP-BINDING DOMAIN-CONTAINING PROTEIN-RELATED"/>
    <property type="match status" value="1"/>
</dbReference>
<dbReference type="EMBL" id="AUVB01000023">
    <property type="protein sequence ID" value="KGE04589.1"/>
    <property type="molecule type" value="Genomic_DNA"/>
</dbReference>
<dbReference type="PATRIC" id="fig|1265313.6.peg.742"/>
<dbReference type="InterPro" id="IPR000873">
    <property type="entry name" value="AMP-dep_synth/lig_dom"/>
</dbReference>
<dbReference type="OrthoDB" id="9803968at2"/>
<dbReference type="HOGENOM" id="CLU_000022_45_5_6"/>
<feature type="domain" description="AMP-dependent synthetase/ligase" evidence="3">
    <location>
        <begin position="3"/>
        <end position="372"/>
    </location>
</feature>
<dbReference type="SUPFAM" id="SSF56801">
    <property type="entry name" value="Acetyl-CoA synthetase-like"/>
    <property type="match status" value="1"/>
</dbReference>
<dbReference type="RefSeq" id="WP_084592554.1">
    <property type="nucleotide sequence ID" value="NZ_KN234764.1"/>
</dbReference>
<protein>
    <submittedName>
        <fullName evidence="4">Long-chain-fatty-acid--CoA ligase</fullName>
        <ecNumber evidence="4">6.2.1.3</ecNumber>
    </submittedName>
</protein>
<evidence type="ECO:0000256" key="1">
    <source>
        <dbReference type="ARBA" id="ARBA00022741"/>
    </source>
</evidence>
<evidence type="ECO:0000256" key="2">
    <source>
        <dbReference type="ARBA" id="ARBA00022840"/>
    </source>
</evidence>
<dbReference type="Gene3D" id="3.40.50.12780">
    <property type="entry name" value="N-terminal domain of ligase-like"/>
    <property type="match status" value="1"/>
</dbReference>
<dbReference type="Proteomes" id="UP000029640">
    <property type="component" value="Unassembled WGS sequence"/>
</dbReference>
<sequence>MGRKKPDATYLRQPVNQVWREYSWRQVGDQARRIAAALQAMQLSPGDRVSILSRNCAHWLIADIGIMMGGFSSAPVFTTMSPDDVRYCLDHSGVRAMFVGQADNWKLVRKDLPPGVKIISLPDADVPDAHHNWDSLLKEHEPLAGNPDRAPDDEITTIFTSGSTGKPKGVVYSFDGARHIVRNIGQTFRLHEDDKFISYLPLAHGFERGAVGFMSLATGSSIGFNENQDTFGADMLEVRPTFFQCVPRLWSKFQESVLKSVGGQESLNSLLLEAKSAEATRKRIRQSLGLDRARVLLTGSAPTPLPLHVWFETLAMPLCEIYGQTEVLSGTCNLPWDRKPGTQGKPMVNTEVRIAEDGEILIKARAAMERYLHEPEKTVETVVDGWVHTGDKGELDGDGFLKLTGRVKEIFKTTKGKYVAPLPIESRFSANPNLEQLCLIGSGLSQTVLLVQLSAQGKAAEAEGLDLELAALTTETNRTLEKHARIAALIISKEDWCPENGLVTHTLKIKRAALEGRYRAMAEAVLADEGVSTNAPRVLRESGLQEL</sequence>
<dbReference type="STRING" id="1265313.HRUBRA_00748"/>
<keyword evidence="5" id="KW-1185">Reference proteome</keyword>
<evidence type="ECO:0000313" key="4">
    <source>
        <dbReference type="EMBL" id="KGE04589.1"/>
    </source>
</evidence>
<keyword evidence="2" id="KW-0067">ATP-binding</keyword>
<dbReference type="GO" id="GO:0005524">
    <property type="term" value="F:ATP binding"/>
    <property type="evidence" value="ECO:0007669"/>
    <property type="project" value="UniProtKB-KW"/>
</dbReference>
<dbReference type="Pfam" id="PF00501">
    <property type="entry name" value="AMP-binding"/>
    <property type="match status" value="1"/>
</dbReference>
<name>A0A095X167_9GAMM</name>
<dbReference type="eggNOG" id="COG1022">
    <property type="taxonomic scope" value="Bacteria"/>
</dbReference>
<evidence type="ECO:0000313" key="5">
    <source>
        <dbReference type="Proteomes" id="UP000029640"/>
    </source>
</evidence>
<dbReference type="InterPro" id="IPR042099">
    <property type="entry name" value="ANL_N_sf"/>
</dbReference>
<accession>A0A095X167</accession>
<dbReference type="GO" id="GO:0016020">
    <property type="term" value="C:membrane"/>
    <property type="evidence" value="ECO:0007669"/>
    <property type="project" value="TreeGrafter"/>
</dbReference>
<dbReference type="AlphaFoldDB" id="A0A095X167"/>
<dbReference type="Pfam" id="PF23562">
    <property type="entry name" value="AMP-binding_C_3"/>
    <property type="match status" value="1"/>
</dbReference>
<dbReference type="EC" id="6.2.1.3" evidence="4"/>
<organism evidence="4 5">
    <name type="scientific">Pseudohaliea rubra DSM 19751</name>
    <dbReference type="NCBI Taxonomy" id="1265313"/>
    <lineage>
        <taxon>Bacteria</taxon>
        <taxon>Pseudomonadati</taxon>
        <taxon>Pseudomonadota</taxon>
        <taxon>Gammaproteobacteria</taxon>
        <taxon>Cellvibrionales</taxon>
        <taxon>Halieaceae</taxon>
        <taxon>Pseudohaliea</taxon>
    </lineage>
</organism>
<comment type="caution">
    <text evidence="4">The sequence shown here is derived from an EMBL/GenBank/DDBJ whole genome shotgun (WGS) entry which is preliminary data.</text>
</comment>
<evidence type="ECO:0000259" key="3">
    <source>
        <dbReference type="Pfam" id="PF00501"/>
    </source>
</evidence>
<proteinExistence type="predicted"/>
<reference evidence="4 5" key="1">
    <citation type="journal article" date="2014" name="Genome Announc.">
        <title>Genome Sequence of Gammaproteobacterial Pseudohaliea rubra Type Strain DSM 19751, Isolated from Coastal Seawater of the Mediterranean Sea.</title>
        <authorList>
            <person name="Spring S."/>
            <person name="Fiebig A."/>
            <person name="Riedel T."/>
            <person name="Goker M."/>
            <person name="Klenk H.P."/>
        </authorList>
    </citation>
    <scope>NUCLEOTIDE SEQUENCE [LARGE SCALE GENOMIC DNA]</scope>
    <source>
        <strain evidence="4 5">DSM 19751</strain>
    </source>
</reference>
<gene>
    <name evidence="4" type="ORF">HRUBRA_00748</name>
</gene>
<dbReference type="GO" id="GO:0004467">
    <property type="term" value="F:long-chain fatty acid-CoA ligase activity"/>
    <property type="evidence" value="ECO:0007669"/>
    <property type="project" value="UniProtKB-EC"/>
</dbReference>
<keyword evidence="4" id="KW-0436">Ligase</keyword>
<dbReference type="PANTHER" id="PTHR43272">
    <property type="entry name" value="LONG-CHAIN-FATTY-ACID--COA LIGASE"/>
    <property type="match status" value="1"/>
</dbReference>